<feature type="domain" description="AAA" evidence="1">
    <location>
        <begin position="18"/>
        <end position="152"/>
    </location>
</feature>
<comment type="caution">
    <text evidence="3">The sequence shown here is derived from an EMBL/GenBank/DDBJ whole genome shotgun (WGS) entry which is preliminary data.</text>
</comment>
<evidence type="ECO:0000259" key="1">
    <source>
        <dbReference type="Pfam" id="PF13173"/>
    </source>
</evidence>
<dbReference type="Pfam" id="PF13173">
    <property type="entry name" value="AAA_14"/>
    <property type="match status" value="1"/>
</dbReference>
<accession>A0A1F7F1H8</accession>
<dbReference type="Pfam" id="PF13635">
    <property type="entry name" value="DUF4143"/>
    <property type="match status" value="1"/>
</dbReference>
<name>A0A1F7F1H8_UNCRA</name>
<proteinExistence type="predicted"/>
<dbReference type="InterPro" id="IPR041682">
    <property type="entry name" value="AAA_14"/>
</dbReference>
<reference evidence="3 4" key="1">
    <citation type="journal article" date="2016" name="Nat. Commun.">
        <title>Thousands of microbial genomes shed light on interconnected biogeochemical processes in an aquifer system.</title>
        <authorList>
            <person name="Anantharaman K."/>
            <person name="Brown C.T."/>
            <person name="Hug L.A."/>
            <person name="Sharon I."/>
            <person name="Castelle C.J."/>
            <person name="Probst A.J."/>
            <person name="Thomas B.C."/>
            <person name="Singh A."/>
            <person name="Wilkins M.J."/>
            <person name="Karaoz U."/>
            <person name="Brodie E.L."/>
            <person name="Williams K.H."/>
            <person name="Hubbard S.S."/>
            <person name="Banfield J.F."/>
        </authorList>
    </citation>
    <scope>NUCLEOTIDE SEQUENCE [LARGE SCALE GENOMIC DNA]</scope>
</reference>
<dbReference type="PANTHER" id="PTHR33295">
    <property type="entry name" value="ATPASE"/>
    <property type="match status" value="1"/>
</dbReference>
<dbReference type="PANTHER" id="PTHR33295:SF7">
    <property type="entry name" value="ATPASE"/>
    <property type="match status" value="1"/>
</dbReference>
<protein>
    <recommendedName>
        <fullName evidence="5">ATPase</fullName>
    </recommendedName>
</protein>
<evidence type="ECO:0000313" key="4">
    <source>
        <dbReference type="Proteomes" id="UP000179243"/>
    </source>
</evidence>
<dbReference type="InterPro" id="IPR027417">
    <property type="entry name" value="P-loop_NTPase"/>
</dbReference>
<dbReference type="AlphaFoldDB" id="A0A1F7F1H8"/>
<evidence type="ECO:0000313" key="3">
    <source>
        <dbReference type="EMBL" id="OGK00397.1"/>
    </source>
</evidence>
<organism evidence="3 4">
    <name type="scientific">Candidatus Raymondbacteria bacterium RIFOXYD12_FULL_49_13</name>
    <dbReference type="NCBI Taxonomy" id="1817890"/>
    <lineage>
        <taxon>Bacteria</taxon>
        <taxon>Raymondiibacteriota</taxon>
    </lineage>
</organism>
<dbReference type="Proteomes" id="UP000179243">
    <property type="component" value="Unassembled WGS sequence"/>
</dbReference>
<dbReference type="InterPro" id="IPR025420">
    <property type="entry name" value="DUF4143"/>
</dbReference>
<feature type="domain" description="DUF4143" evidence="2">
    <location>
        <begin position="223"/>
        <end position="383"/>
    </location>
</feature>
<evidence type="ECO:0008006" key="5">
    <source>
        <dbReference type="Google" id="ProtNLM"/>
    </source>
</evidence>
<gene>
    <name evidence="3" type="ORF">A2519_01180</name>
</gene>
<dbReference type="SUPFAM" id="SSF52540">
    <property type="entry name" value="P-loop containing nucleoside triphosphate hydrolases"/>
    <property type="match status" value="1"/>
</dbReference>
<dbReference type="EMBL" id="MFYX01000147">
    <property type="protein sequence ID" value="OGK00397.1"/>
    <property type="molecule type" value="Genomic_DNA"/>
</dbReference>
<evidence type="ECO:0000259" key="2">
    <source>
        <dbReference type="Pfam" id="PF13635"/>
    </source>
</evidence>
<sequence length="433" mass="49019">MKRDLITNLEKWKNSPTRKPLILQGARQVGKTFLLKEFGKTNFDSCIYLNFDADETLDTIFNGTHKISDIIDLIGIREEKKIIPGKTLLIFDEVQFQEYALNSLKYFQENAPEYHIVAAGSLLGISLSGKKSFPVGKVNFMTLHPMNFLEFLTALSKTSLREFLDNKKDYSDIPDVLHRELTSLLKIYTFIGGMPEAVSVYLQTHDLIEVRKIQNEILSSQRKDFARHASKADAIKINQILDSIPLQLAKENKKFVFSAVKGSARSRDYETAMQWLLDAGLIHKVTCVSRPLLPLDAYLTAAFKIYFFDTGLLAAMVNLSQQTLIGESDIFIHFKGSMTENLAVQALIPTHERLYYWRSEGQAEIDFILSVEDKIVPIEIKSGTSVKSKSLGIYADKFSPATLLRASLKNFSHHGITIEIPLYALIKVHSFLN</sequence>